<feature type="region of interest" description="Disordered" evidence="1">
    <location>
        <begin position="1"/>
        <end position="23"/>
    </location>
</feature>
<evidence type="ECO:0000256" key="2">
    <source>
        <dbReference type="SAM" id="Phobius"/>
    </source>
</evidence>
<keyword evidence="2" id="KW-0472">Membrane</keyword>
<dbReference type="EMBL" id="CP059693">
    <property type="protein sequence ID" value="WDE09699.1"/>
    <property type="molecule type" value="Genomic_DNA"/>
</dbReference>
<gene>
    <name evidence="3" type="ORF">H3N35_15360</name>
</gene>
<evidence type="ECO:0000313" key="3">
    <source>
        <dbReference type="EMBL" id="WDE09699.1"/>
    </source>
</evidence>
<sequence length="159" mass="17181">MDIANDENIENLSLLNGTTPPEDVEIEKAAAEALKNSQPATIPAAIPAAKKSPKANANPCQAKKQSASSTAEPAQQTVDVLTALNVWLEFISSEKGQKLLVKPFQQKNKESHREHLPLYLLAFAVIMIGAFLSYQGKMDSTMGVLLGSVMGFMLGRKNE</sequence>
<reference evidence="3 4" key="1">
    <citation type="journal article" date="2022" name="Mar. Drugs">
        <title>Bioassay-Guided Fractionation Leads to the Detection of Cholic Acid Generated by the Rare Thalassomonas sp.</title>
        <authorList>
            <person name="Pheiffer F."/>
            <person name="Schneider Y.K."/>
            <person name="Hansen E.H."/>
            <person name="Andersen J.H."/>
            <person name="Isaksson J."/>
            <person name="Busche T."/>
            <person name="R C."/>
            <person name="Kalinowski J."/>
            <person name="Zyl L.V."/>
            <person name="Trindade M."/>
        </authorList>
    </citation>
    <scope>NUCLEOTIDE SEQUENCE [LARGE SCALE GENOMIC DNA]</scope>
    <source>
        <strain evidence="3 4">A5K-61T</strain>
    </source>
</reference>
<keyword evidence="2" id="KW-0812">Transmembrane</keyword>
<keyword evidence="2" id="KW-1133">Transmembrane helix</keyword>
<organism evidence="3 4">
    <name type="scientific">Thalassomonas haliotis</name>
    <dbReference type="NCBI Taxonomy" id="485448"/>
    <lineage>
        <taxon>Bacteria</taxon>
        <taxon>Pseudomonadati</taxon>
        <taxon>Pseudomonadota</taxon>
        <taxon>Gammaproteobacteria</taxon>
        <taxon>Alteromonadales</taxon>
        <taxon>Colwelliaceae</taxon>
        <taxon>Thalassomonas</taxon>
    </lineage>
</organism>
<proteinExistence type="predicted"/>
<feature type="compositionally biased region" description="Low complexity" evidence="1">
    <location>
        <begin position="42"/>
        <end position="59"/>
    </location>
</feature>
<dbReference type="RefSeq" id="WP_274049664.1">
    <property type="nucleotide sequence ID" value="NZ_CP059693.1"/>
</dbReference>
<keyword evidence="4" id="KW-1185">Reference proteome</keyword>
<accession>A0ABY7V9H9</accession>
<feature type="region of interest" description="Disordered" evidence="1">
    <location>
        <begin position="42"/>
        <end position="74"/>
    </location>
</feature>
<name>A0ABY7V9H9_9GAMM</name>
<feature type="transmembrane region" description="Helical" evidence="2">
    <location>
        <begin position="116"/>
        <end position="134"/>
    </location>
</feature>
<feature type="compositionally biased region" description="Polar residues" evidence="1">
    <location>
        <begin position="63"/>
        <end position="74"/>
    </location>
</feature>
<evidence type="ECO:0000313" key="4">
    <source>
        <dbReference type="Proteomes" id="UP001215231"/>
    </source>
</evidence>
<dbReference type="Proteomes" id="UP001215231">
    <property type="component" value="Chromosome"/>
</dbReference>
<evidence type="ECO:0000256" key="1">
    <source>
        <dbReference type="SAM" id="MobiDB-lite"/>
    </source>
</evidence>
<protein>
    <submittedName>
        <fullName evidence="3">Uncharacterized protein</fullName>
    </submittedName>
</protein>
<feature type="compositionally biased region" description="Polar residues" evidence="1">
    <location>
        <begin position="10"/>
        <end position="19"/>
    </location>
</feature>